<accession>A0A897Q0T7</accession>
<reference evidence="2" key="1">
    <citation type="submission" date="2020-10" db="EMBL/GenBank/DDBJ databases">
        <title>Genome Sequence of Monilinia vaccinii-corymbosi Sheds Light on Mummy Berry Disease Infection of Blueberry and Mating Type.</title>
        <authorList>
            <person name="Yow A.G."/>
            <person name="Zhang Y."/>
            <person name="Bansal K."/>
            <person name="Eacker S.M."/>
            <person name="Sullivan S."/>
            <person name="Liachko I."/>
            <person name="Cubeta M.A."/>
            <person name="Rollins J.A."/>
            <person name="Ashrafi H."/>
        </authorList>
    </citation>
    <scope>NUCLEOTIDE SEQUENCE</scope>
    <source>
        <strain evidence="2">RL-1</strain>
    </source>
</reference>
<dbReference type="EMBL" id="CP063406">
    <property type="protein sequence ID" value="QSZ30811.1"/>
    <property type="molecule type" value="Genomic_DNA"/>
</dbReference>
<dbReference type="Proteomes" id="UP000672032">
    <property type="component" value="Chromosome 2"/>
</dbReference>
<evidence type="ECO:0000313" key="2">
    <source>
        <dbReference type="EMBL" id="QSZ30811.1"/>
    </source>
</evidence>
<dbReference type="AlphaFoldDB" id="A0A897Q0T7"/>
<reference evidence="1" key="2">
    <citation type="journal article" date="2021" name="G3 (Bethesda)">
        <title>Genome sequence of Monilinia vaccinii-corymbosi sheds light on mummy berry disease infection of blueberry and mating type.</title>
        <authorList>
            <person name="Yow A.G."/>
            <person name="Zhang Y."/>
            <person name="Bansal K."/>
            <person name="Eacker S.M."/>
            <person name="Sullivan S."/>
            <person name="Liachko I."/>
            <person name="Cubeta M.A."/>
            <person name="Rollins J.A."/>
            <person name="Ashrafi H."/>
        </authorList>
    </citation>
    <scope>NUCLEOTIDE SEQUENCE</scope>
    <source>
        <strain evidence="1">RL1</strain>
    </source>
</reference>
<name>A0A897Q0T7_9HELO</name>
<protein>
    <submittedName>
        <fullName evidence="1">MvcIVH1_02422</fullName>
    </submittedName>
</protein>
<proteinExistence type="predicted"/>
<organism evidence="1">
    <name type="scientific">Monilinia vaccinii-corymbosi</name>
    <dbReference type="NCBI Taxonomy" id="61207"/>
    <lineage>
        <taxon>Eukaryota</taxon>
        <taxon>Fungi</taxon>
        <taxon>Dikarya</taxon>
        <taxon>Ascomycota</taxon>
        <taxon>Pezizomycotina</taxon>
        <taxon>Leotiomycetes</taxon>
        <taxon>Helotiales</taxon>
        <taxon>Sclerotiniaceae</taxon>
        <taxon>Monilinia</taxon>
    </lineage>
</organism>
<gene>
    <name evidence="2" type="ORF">DSL72_000369</name>
</gene>
<dbReference type="OrthoDB" id="4842715at2759"/>
<dbReference type="EMBL" id="MW176035">
    <property type="protein sequence ID" value="QSG30219.1"/>
    <property type="molecule type" value="Genomic_DNA"/>
</dbReference>
<evidence type="ECO:0000313" key="1">
    <source>
        <dbReference type="EMBL" id="QSG30219.1"/>
    </source>
</evidence>
<sequence>MANREARVGLATRSTFKRHVAERTTKATKVARHIKGLAGVKFGPPAASLRKAVITYVQPFLLYGSEVWYREKLKPSLASGFNYNRTNGTRRPPSLVHNTYNKRAPGCRTAVRRRRTGTRSRSLCATATDAGPGTPFGATTRSAGLALAMSDETAACRRTDPTNPSASTGQATLFI</sequence>
<keyword evidence="3" id="KW-1185">Reference proteome</keyword>
<evidence type="ECO:0000313" key="3">
    <source>
        <dbReference type="Proteomes" id="UP000672032"/>
    </source>
</evidence>